<reference evidence="2 3" key="1">
    <citation type="submission" date="2023-03" db="EMBL/GenBank/DDBJ databases">
        <title>Altererythrobacter sp. CAU 1644 isolated from sand.</title>
        <authorList>
            <person name="Kim W."/>
        </authorList>
    </citation>
    <scope>NUCLEOTIDE SEQUENCE [LARGE SCALE GENOMIC DNA]</scope>
    <source>
        <strain evidence="2 3">CAU 1644</strain>
    </source>
</reference>
<dbReference type="EMBL" id="CP121106">
    <property type="protein sequence ID" value="WFL76724.1"/>
    <property type="molecule type" value="Genomic_DNA"/>
</dbReference>
<name>A0ABY8FNX5_9SPHN</name>
<dbReference type="PROSITE" id="PS51340">
    <property type="entry name" value="MOSC"/>
    <property type="match status" value="1"/>
</dbReference>
<dbReference type="SUPFAM" id="SSF50800">
    <property type="entry name" value="PK beta-barrel domain-like"/>
    <property type="match status" value="1"/>
</dbReference>
<dbReference type="InterPro" id="IPR005302">
    <property type="entry name" value="MoCF_Sase_C"/>
</dbReference>
<evidence type="ECO:0000259" key="1">
    <source>
        <dbReference type="PROSITE" id="PS51340"/>
    </source>
</evidence>
<gene>
    <name evidence="2" type="ORF">P7228_12040</name>
</gene>
<proteinExistence type="predicted"/>
<evidence type="ECO:0000313" key="2">
    <source>
        <dbReference type="EMBL" id="WFL76724.1"/>
    </source>
</evidence>
<dbReference type="RefSeq" id="WP_278015485.1">
    <property type="nucleotide sequence ID" value="NZ_CP121106.1"/>
</dbReference>
<organism evidence="2 3">
    <name type="scientific">Altererythrobacter arenosus</name>
    <dbReference type="NCBI Taxonomy" id="3032592"/>
    <lineage>
        <taxon>Bacteria</taxon>
        <taxon>Pseudomonadati</taxon>
        <taxon>Pseudomonadota</taxon>
        <taxon>Alphaproteobacteria</taxon>
        <taxon>Sphingomonadales</taxon>
        <taxon>Erythrobacteraceae</taxon>
        <taxon>Altererythrobacter</taxon>
    </lineage>
</organism>
<protein>
    <submittedName>
        <fullName evidence="2">MOSC domain-containing protein</fullName>
    </submittedName>
</protein>
<dbReference type="Proteomes" id="UP001215827">
    <property type="component" value="Chromosome"/>
</dbReference>
<dbReference type="PANTHER" id="PTHR30212:SF2">
    <property type="entry name" value="PROTEIN YIIM"/>
    <property type="match status" value="1"/>
</dbReference>
<dbReference type="InterPro" id="IPR011037">
    <property type="entry name" value="Pyrv_Knase-like_insert_dom_sf"/>
</dbReference>
<feature type="domain" description="MOSC" evidence="1">
    <location>
        <begin position="27"/>
        <end position="164"/>
    </location>
</feature>
<dbReference type="PANTHER" id="PTHR30212">
    <property type="entry name" value="PROTEIN YIIM"/>
    <property type="match status" value="1"/>
</dbReference>
<accession>A0ABY8FNX5</accession>
<evidence type="ECO:0000313" key="3">
    <source>
        <dbReference type="Proteomes" id="UP001215827"/>
    </source>
</evidence>
<keyword evidence="3" id="KW-1185">Reference proteome</keyword>
<dbReference type="Gene3D" id="2.40.33.20">
    <property type="entry name" value="PK beta-barrel domain-like"/>
    <property type="match status" value="1"/>
</dbReference>
<dbReference type="InterPro" id="IPR052353">
    <property type="entry name" value="Benzoxazolinone_Detox_Enz"/>
</dbReference>
<dbReference type="Pfam" id="PF03473">
    <property type="entry name" value="MOSC"/>
    <property type="match status" value="1"/>
</dbReference>
<sequence length="214" mass="23032">MKIAVDAICAGSAATLPSGSTSAISKQPLKGVVTIGERGIEIDTQVDRKHHGYPAMALHHYPHDNYAWLRHHFGALPRLDGPGSMGENISTIGLTEHDVLIGDRFRLGSALIEVTQPRQPCSTIEQHLEAKGIVKAIVASGRSGWFYRVLEPGTAQAGDALELVERGHAGWSVARAGLAVYGPNRAPDSELRELASLERVSDRHIGDINKRLGV</sequence>